<evidence type="ECO:0000256" key="5">
    <source>
        <dbReference type="SAM" id="SignalP"/>
    </source>
</evidence>
<organism evidence="7 8">
    <name type="scientific">Brucella pseudintermedia</name>
    <dbReference type="NCBI Taxonomy" id="370111"/>
    <lineage>
        <taxon>Bacteria</taxon>
        <taxon>Pseudomonadati</taxon>
        <taxon>Pseudomonadota</taxon>
        <taxon>Alphaproteobacteria</taxon>
        <taxon>Hyphomicrobiales</taxon>
        <taxon>Brucellaceae</taxon>
        <taxon>Brucella/Ochrobactrum group</taxon>
        <taxon>Brucella</taxon>
    </lineage>
</organism>
<dbReference type="PANTHER" id="PTHR35936:SF19">
    <property type="entry name" value="AMINO-ACID-BINDING PROTEIN YXEM-RELATED"/>
    <property type="match status" value="1"/>
</dbReference>
<keyword evidence="3 5" id="KW-0732">Signal</keyword>
<feature type="domain" description="Solute-binding protein family 3/N-terminal" evidence="6">
    <location>
        <begin position="30"/>
        <end position="279"/>
    </location>
</feature>
<dbReference type="SUPFAM" id="SSF53850">
    <property type="entry name" value="Periplasmic binding protein-like II"/>
    <property type="match status" value="1"/>
</dbReference>
<keyword evidence="8" id="KW-1185">Reference proteome</keyword>
<evidence type="ECO:0000256" key="3">
    <source>
        <dbReference type="ARBA" id="ARBA00022729"/>
    </source>
</evidence>
<evidence type="ECO:0000259" key="6">
    <source>
        <dbReference type="SMART" id="SM00062"/>
    </source>
</evidence>
<sequence length="282" mass="30764">MTYPRLFNLVCIMALTSWAPPSYAQSAPSVLTIATEGYFRPYNLTRSDGTLDGYEVELGKHLCQAMKVECEFIAIPFDAIIPSLQAGKVDAVMGALSATEAREKVIDFSISYGRTPQVFATLRDSPYSKLPHMEENLDLSSNQPDMDQALQDVTAAIKGATVGVVGGSIAQSLINTYFKEGITVREYKTAEEADLDLASGRIDMQVTARSYLNTLQKTQAYSNVVMTGPLFKGGLLGRGVAVGLRKDEADLKRRFNFAIMAAKADGTIKSLSEKWFGFDVTP</sequence>
<comment type="similarity">
    <text evidence="2 4">Belongs to the bacterial solute-binding protein 3 family.</text>
</comment>
<dbReference type="EMBL" id="CP099967">
    <property type="protein sequence ID" value="UWL59672.1"/>
    <property type="molecule type" value="Genomic_DNA"/>
</dbReference>
<evidence type="ECO:0000256" key="2">
    <source>
        <dbReference type="ARBA" id="ARBA00010333"/>
    </source>
</evidence>
<gene>
    <name evidence="7" type="ORF">NIK97_09090</name>
</gene>
<dbReference type="InterPro" id="IPR001638">
    <property type="entry name" value="Solute-binding_3/MltF_N"/>
</dbReference>
<evidence type="ECO:0000256" key="1">
    <source>
        <dbReference type="ARBA" id="ARBA00004196"/>
    </source>
</evidence>
<dbReference type="Pfam" id="PF00497">
    <property type="entry name" value="SBP_bac_3"/>
    <property type="match status" value="1"/>
</dbReference>
<dbReference type="PANTHER" id="PTHR35936">
    <property type="entry name" value="MEMBRANE-BOUND LYTIC MUREIN TRANSGLYCOSYLASE F"/>
    <property type="match status" value="1"/>
</dbReference>
<dbReference type="Proteomes" id="UP001058739">
    <property type="component" value="Chromosome 01"/>
</dbReference>
<reference evidence="7" key="1">
    <citation type="submission" date="2022-06" db="EMBL/GenBank/DDBJ databases">
        <title>Complete Genome Sequence of Deoxynivalenol-bioadsorption Ochrobactrum pseudintermedium ASAG-D25.</title>
        <authorList>
            <person name="Wang N."/>
        </authorList>
    </citation>
    <scope>NUCLEOTIDE SEQUENCE</scope>
    <source>
        <strain evidence="7">ASAG-D25</strain>
    </source>
</reference>
<dbReference type="RefSeq" id="WP_121987016.1">
    <property type="nucleotide sequence ID" value="NZ_CP099967.1"/>
</dbReference>
<dbReference type="Gene3D" id="3.40.190.10">
    <property type="entry name" value="Periplasmic binding protein-like II"/>
    <property type="match status" value="2"/>
</dbReference>
<comment type="subcellular location">
    <subcellularLocation>
        <location evidence="1">Cell envelope</location>
    </subcellularLocation>
</comment>
<feature type="chain" id="PRO_5047548265" evidence="5">
    <location>
        <begin position="25"/>
        <end position="282"/>
    </location>
</feature>
<proteinExistence type="inferred from homology"/>
<evidence type="ECO:0000313" key="8">
    <source>
        <dbReference type="Proteomes" id="UP001058739"/>
    </source>
</evidence>
<evidence type="ECO:0000256" key="4">
    <source>
        <dbReference type="RuleBase" id="RU003744"/>
    </source>
</evidence>
<evidence type="ECO:0000313" key="7">
    <source>
        <dbReference type="EMBL" id="UWL59672.1"/>
    </source>
</evidence>
<dbReference type="PROSITE" id="PS01039">
    <property type="entry name" value="SBP_BACTERIAL_3"/>
    <property type="match status" value="1"/>
</dbReference>
<dbReference type="InterPro" id="IPR018313">
    <property type="entry name" value="SBP_3_CS"/>
</dbReference>
<accession>A0ABY5UBD5</accession>
<feature type="signal peptide" evidence="5">
    <location>
        <begin position="1"/>
        <end position="24"/>
    </location>
</feature>
<dbReference type="SMART" id="SM00062">
    <property type="entry name" value="PBPb"/>
    <property type="match status" value="1"/>
</dbReference>
<protein>
    <submittedName>
        <fullName evidence="7">Transporter substrate-binding domain-containing protein</fullName>
    </submittedName>
</protein>
<name>A0ABY5UBD5_9HYPH</name>